<keyword evidence="3" id="KW-1133">Transmembrane helix</keyword>
<feature type="domain" description="N-acetyltransferase" evidence="4">
    <location>
        <begin position="7"/>
        <end position="157"/>
    </location>
</feature>
<dbReference type="CDD" id="cd04301">
    <property type="entry name" value="NAT_SF"/>
    <property type="match status" value="1"/>
</dbReference>
<keyword evidence="1 5" id="KW-0808">Transferase</keyword>
<dbReference type="Pfam" id="PF00583">
    <property type="entry name" value="Acetyltransf_1"/>
    <property type="match status" value="1"/>
</dbReference>
<evidence type="ECO:0000256" key="1">
    <source>
        <dbReference type="ARBA" id="ARBA00022679"/>
    </source>
</evidence>
<keyword evidence="3" id="KW-0812">Transmembrane</keyword>
<protein>
    <submittedName>
        <fullName evidence="5">AAC(3)-I family aminoglycoside N-acetyltransferase</fullName>
    </submittedName>
</protein>
<dbReference type="GO" id="GO:0016747">
    <property type="term" value="F:acyltransferase activity, transferring groups other than amino-acyl groups"/>
    <property type="evidence" value="ECO:0007669"/>
    <property type="project" value="InterPro"/>
</dbReference>
<evidence type="ECO:0000313" key="6">
    <source>
        <dbReference type="Proteomes" id="UP000297535"/>
    </source>
</evidence>
<dbReference type="OrthoDB" id="9796129at2"/>
<dbReference type="AlphaFoldDB" id="A0A4Z0NUJ6"/>
<evidence type="ECO:0000256" key="2">
    <source>
        <dbReference type="ARBA" id="ARBA00023315"/>
    </source>
</evidence>
<dbReference type="InterPro" id="IPR050832">
    <property type="entry name" value="Bact_Acetyltransf"/>
</dbReference>
<keyword evidence="6" id="KW-1185">Reference proteome</keyword>
<dbReference type="Gene3D" id="3.40.630.30">
    <property type="match status" value="1"/>
</dbReference>
<gene>
    <name evidence="5" type="primary">aac(3)-I</name>
    <name evidence="5" type="ORF">EU555_06135</name>
</gene>
<evidence type="ECO:0000259" key="4">
    <source>
        <dbReference type="PROSITE" id="PS51186"/>
    </source>
</evidence>
<name>A0A4Z0NUJ6_9HYPH</name>
<proteinExistence type="predicted"/>
<dbReference type="NCBIfam" id="NF033083">
    <property type="entry name" value="AAC_3_I"/>
    <property type="match status" value="1"/>
</dbReference>
<dbReference type="Proteomes" id="UP000297535">
    <property type="component" value="Unassembled WGS sequence"/>
</dbReference>
<reference evidence="5 6" key="1">
    <citation type="submission" date="2019-04" db="EMBL/GenBank/DDBJ databases">
        <authorList>
            <person name="Feng G."/>
            <person name="Zhu H."/>
        </authorList>
    </citation>
    <scope>NUCLEOTIDE SEQUENCE [LARGE SCALE GENOMIC DNA]</scope>
    <source>
        <strain evidence="5 6">6HR-1</strain>
    </source>
</reference>
<dbReference type="EMBL" id="SRLB01000004">
    <property type="protein sequence ID" value="TGE01175.1"/>
    <property type="molecule type" value="Genomic_DNA"/>
</dbReference>
<sequence length="157" mass="16835">MVATPPLTIRRLGPADIALMRDLNALFGEVFDDPVTYGDAKPDDAYLAALLGREHVAVLVALAGGTVVGGLTAYALDKAERARREIYLYDLAVAADHRRRGIATSLIAHLRAVAAESGTWVIFVQADPDDAPALALYGKLGLREDVHHFDIPVPPRG</sequence>
<dbReference type="InterPro" id="IPR000182">
    <property type="entry name" value="GNAT_dom"/>
</dbReference>
<dbReference type="PANTHER" id="PTHR43877">
    <property type="entry name" value="AMINOALKYLPHOSPHONATE N-ACETYLTRANSFERASE-RELATED-RELATED"/>
    <property type="match status" value="1"/>
</dbReference>
<feature type="transmembrane region" description="Helical" evidence="3">
    <location>
        <begin position="56"/>
        <end position="76"/>
    </location>
</feature>
<keyword evidence="3" id="KW-0472">Membrane</keyword>
<dbReference type="RefSeq" id="WP_135413778.1">
    <property type="nucleotide sequence ID" value="NZ_SRLB01000004.1"/>
</dbReference>
<evidence type="ECO:0000256" key="3">
    <source>
        <dbReference type="SAM" id="Phobius"/>
    </source>
</evidence>
<evidence type="ECO:0000313" key="5">
    <source>
        <dbReference type="EMBL" id="TGE01175.1"/>
    </source>
</evidence>
<organism evidence="5 6">
    <name type="scientific">Methylobacterium nonmethylotrophicum</name>
    <dbReference type="NCBI Taxonomy" id="1141884"/>
    <lineage>
        <taxon>Bacteria</taxon>
        <taxon>Pseudomonadati</taxon>
        <taxon>Pseudomonadota</taxon>
        <taxon>Alphaproteobacteria</taxon>
        <taxon>Hyphomicrobiales</taxon>
        <taxon>Methylobacteriaceae</taxon>
        <taxon>Methylobacterium</taxon>
    </lineage>
</organism>
<comment type="caution">
    <text evidence="5">The sequence shown here is derived from an EMBL/GenBank/DDBJ whole genome shotgun (WGS) entry which is preliminary data.</text>
</comment>
<dbReference type="SUPFAM" id="SSF55729">
    <property type="entry name" value="Acyl-CoA N-acyltransferases (Nat)"/>
    <property type="match status" value="1"/>
</dbReference>
<keyword evidence="2" id="KW-0012">Acyltransferase</keyword>
<accession>A0A4Z0NUJ6</accession>
<dbReference type="InterPro" id="IPR016181">
    <property type="entry name" value="Acyl_CoA_acyltransferase"/>
</dbReference>
<dbReference type="PROSITE" id="PS51186">
    <property type="entry name" value="GNAT"/>
    <property type="match status" value="1"/>
</dbReference>